<gene>
    <name evidence="9" type="ORF">HNQ60_002087</name>
</gene>
<feature type="transmembrane region" description="Helical" evidence="7">
    <location>
        <begin position="238"/>
        <end position="255"/>
    </location>
</feature>
<keyword evidence="5 9" id="KW-0418">Kinase</keyword>
<evidence type="ECO:0000256" key="1">
    <source>
        <dbReference type="ARBA" id="ARBA00000085"/>
    </source>
</evidence>
<dbReference type="SUPFAM" id="SSF47384">
    <property type="entry name" value="Homodimeric domain of signal transducing histidine kinase"/>
    <property type="match status" value="1"/>
</dbReference>
<organism evidence="9 10">
    <name type="scientific">Povalibacter uvarum</name>
    <dbReference type="NCBI Taxonomy" id="732238"/>
    <lineage>
        <taxon>Bacteria</taxon>
        <taxon>Pseudomonadati</taxon>
        <taxon>Pseudomonadota</taxon>
        <taxon>Gammaproteobacteria</taxon>
        <taxon>Steroidobacterales</taxon>
        <taxon>Steroidobacteraceae</taxon>
        <taxon>Povalibacter</taxon>
    </lineage>
</organism>
<dbReference type="SMART" id="SM00388">
    <property type="entry name" value="HisKA"/>
    <property type="match status" value="1"/>
</dbReference>
<evidence type="ECO:0000256" key="7">
    <source>
        <dbReference type="SAM" id="Phobius"/>
    </source>
</evidence>
<feature type="transmembrane region" description="Helical" evidence="7">
    <location>
        <begin position="75"/>
        <end position="92"/>
    </location>
</feature>
<dbReference type="Pfam" id="PF02518">
    <property type="entry name" value="HATPase_c"/>
    <property type="match status" value="1"/>
</dbReference>
<dbReference type="SMART" id="SM00387">
    <property type="entry name" value="HATPase_c"/>
    <property type="match status" value="1"/>
</dbReference>
<feature type="transmembrane region" description="Helical" evidence="7">
    <location>
        <begin position="49"/>
        <end position="68"/>
    </location>
</feature>
<accession>A0A841HLG8</accession>
<reference evidence="9 10" key="1">
    <citation type="submission" date="2020-08" db="EMBL/GenBank/DDBJ databases">
        <title>Genomic Encyclopedia of Type Strains, Phase IV (KMG-IV): sequencing the most valuable type-strain genomes for metagenomic binning, comparative biology and taxonomic classification.</title>
        <authorList>
            <person name="Goeker M."/>
        </authorList>
    </citation>
    <scope>NUCLEOTIDE SEQUENCE [LARGE SCALE GENOMIC DNA]</scope>
    <source>
        <strain evidence="9 10">DSM 26723</strain>
    </source>
</reference>
<dbReference type="GO" id="GO:0007234">
    <property type="term" value="P:osmosensory signaling via phosphorelay pathway"/>
    <property type="evidence" value="ECO:0007669"/>
    <property type="project" value="TreeGrafter"/>
</dbReference>
<dbReference type="PANTHER" id="PTHR42878:SF15">
    <property type="entry name" value="BACTERIOPHYTOCHROME"/>
    <property type="match status" value="1"/>
</dbReference>
<dbReference type="RefSeq" id="WP_184331336.1">
    <property type="nucleotide sequence ID" value="NZ_JACHHZ010000002.1"/>
</dbReference>
<protein>
    <recommendedName>
        <fullName evidence="2">histidine kinase</fullName>
        <ecNumber evidence="2">2.7.13.3</ecNumber>
    </recommendedName>
</protein>
<evidence type="ECO:0000313" key="10">
    <source>
        <dbReference type="Proteomes" id="UP000588068"/>
    </source>
</evidence>
<feature type="transmembrane region" description="Helical" evidence="7">
    <location>
        <begin position="173"/>
        <end position="194"/>
    </location>
</feature>
<sequence>MAIAATNASLSRPFSHWSVAGLWLVGLIAYGVLVWLLDDVTTRAVNDGAWTLASAAAAWSCFITARQLPSSSARAWWLFGTGCLCWFIGQLLWNYNRWMLGIDMPFESIGQIFYLLFPLLAIGAISQLPESHHGSPIMPKQLGNVALVLCCLAVTVVLGLIEPAIQSNVPRYYLWLGGGRSVFVAATFLYALYTLWTYRWSAMWTVVLKIVVAAGVYAVGNLIYLHALFTRTYLPDDLINVSWLLVFAFLSWAAVERHWSHLNPRELPPARLLMQERWIEAVIPALLIIIMVIVAVSSHATLTTRVLTWTAVLFIIFAIVLGVREALVQNDTQRLNNDLMDSNRRLNEANADLRESEKRYRDLNTVLEKRVAERTAQLERAYGELEGFSYAVAHDLKSPLRAIDGFAHLLREEVNDMSPQGDAHLRRIRSGVLRMSSLIDDLLSYASIERRDLHATDVDVPELVQSVLEGCAEEIQRRNIKVELEIEPLIVFLDAEGLALAVRNLIGNAIKYSTSVESPTLTVRAVRTEHGARLTVADNGIGFDMQYHDTIFKIFQRLHREDQYPGTGIGLALVRKAVERIGGRVWAESAIGRGATFFIELPQRVIRS</sequence>
<dbReference type="PANTHER" id="PTHR42878">
    <property type="entry name" value="TWO-COMPONENT HISTIDINE KINASE"/>
    <property type="match status" value="1"/>
</dbReference>
<keyword evidence="6" id="KW-0175">Coiled coil</keyword>
<feature type="transmembrane region" description="Helical" evidence="7">
    <location>
        <begin position="206"/>
        <end position="226"/>
    </location>
</feature>
<dbReference type="GO" id="GO:0005886">
    <property type="term" value="C:plasma membrane"/>
    <property type="evidence" value="ECO:0007669"/>
    <property type="project" value="UniProtKB-ARBA"/>
</dbReference>
<dbReference type="FunFam" id="3.30.565.10:FF:000006">
    <property type="entry name" value="Sensor histidine kinase WalK"/>
    <property type="match status" value="1"/>
</dbReference>
<dbReference type="InterPro" id="IPR050351">
    <property type="entry name" value="BphY/WalK/GraS-like"/>
</dbReference>
<feature type="domain" description="Histidine kinase" evidence="8">
    <location>
        <begin position="391"/>
        <end position="605"/>
    </location>
</feature>
<dbReference type="InterPro" id="IPR003594">
    <property type="entry name" value="HATPase_dom"/>
</dbReference>
<evidence type="ECO:0000256" key="6">
    <source>
        <dbReference type="SAM" id="Coils"/>
    </source>
</evidence>
<dbReference type="PRINTS" id="PR00344">
    <property type="entry name" value="BCTRLSENSOR"/>
</dbReference>
<dbReference type="EMBL" id="JACHHZ010000002">
    <property type="protein sequence ID" value="MBB6093209.1"/>
    <property type="molecule type" value="Genomic_DNA"/>
</dbReference>
<feature type="transmembrane region" description="Helical" evidence="7">
    <location>
        <begin position="17"/>
        <end position="37"/>
    </location>
</feature>
<comment type="caution">
    <text evidence="9">The sequence shown here is derived from an EMBL/GenBank/DDBJ whole genome shotgun (WGS) entry which is preliminary data.</text>
</comment>
<evidence type="ECO:0000259" key="8">
    <source>
        <dbReference type="PROSITE" id="PS50109"/>
    </source>
</evidence>
<evidence type="ECO:0000313" key="9">
    <source>
        <dbReference type="EMBL" id="MBB6093209.1"/>
    </source>
</evidence>
<dbReference type="Gene3D" id="1.10.287.130">
    <property type="match status" value="1"/>
</dbReference>
<dbReference type="Proteomes" id="UP000588068">
    <property type="component" value="Unassembled WGS sequence"/>
</dbReference>
<keyword evidence="3" id="KW-0597">Phosphoprotein</keyword>
<dbReference type="Pfam" id="PF00512">
    <property type="entry name" value="HisKA"/>
    <property type="match status" value="1"/>
</dbReference>
<evidence type="ECO:0000256" key="3">
    <source>
        <dbReference type="ARBA" id="ARBA00022553"/>
    </source>
</evidence>
<dbReference type="GO" id="GO:0000156">
    <property type="term" value="F:phosphorelay response regulator activity"/>
    <property type="evidence" value="ECO:0007669"/>
    <property type="project" value="TreeGrafter"/>
</dbReference>
<dbReference type="Gene3D" id="3.30.565.10">
    <property type="entry name" value="Histidine kinase-like ATPase, C-terminal domain"/>
    <property type="match status" value="1"/>
</dbReference>
<dbReference type="CDD" id="cd00082">
    <property type="entry name" value="HisKA"/>
    <property type="match status" value="1"/>
</dbReference>
<dbReference type="EC" id="2.7.13.3" evidence="2"/>
<keyword evidence="7" id="KW-1133">Transmembrane helix</keyword>
<dbReference type="InterPro" id="IPR005467">
    <property type="entry name" value="His_kinase_dom"/>
</dbReference>
<evidence type="ECO:0000256" key="5">
    <source>
        <dbReference type="ARBA" id="ARBA00022777"/>
    </source>
</evidence>
<dbReference type="GO" id="GO:0000155">
    <property type="term" value="F:phosphorelay sensor kinase activity"/>
    <property type="evidence" value="ECO:0007669"/>
    <property type="project" value="InterPro"/>
</dbReference>
<feature type="transmembrane region" description="Helical" evidence="7">
    <location>
        <begin position="281"/>
        <end position="300"/>
    </location>
</feature>
<keyword evidence="4" id="KW-0808">Transferase</keyword>
<dbReference type="PROSITE" id="PS50109">
    <property type="entry name" value="HIS_KIN"/>
    <property type="match status" value="1"/>
</dbReference>
<keyword evidence="7" id="KW-0472">Membrane</keyword>
<evidence type="ECO:0000256" key="4">
    <source>
        <dbReference type="ARBA" id="ARBA00022679"/>
    </source>
</evidence>
<feature type="transmembrane region" description="Helical" evidence="7">
    <location>
        <begin position="112"/>
        <end position="130"/>
    </location>
</feature>
<comment type="catalytic activity">
    <reaction evidence="1">
        <text>ATP + protein L-histidine = ADP + protein N-phospho-L-histidine.</text>
        <dbReference type="EC" id="2.7.13.3"/>
    </reaction>
</comment>
<feature type="transmembrane region" description="Helical" evidence="7">
    <location>
        <begin position="306"/>
        <end position="327"/>
    </location>
</feature>
<dbReference type="GO" id="GO:0030295">
    <property type="term" value="F:protein kinase activator activity"/>
    <property type="evidence" value="ECO:0007669"/>
    <property type="project" value="TreeGrafter"/>
</dbReference>
<name>A0A841HLG8_9GAMM</name>
<dbReference type="InterPro" id="IPR036890">
    <property type="entry name" value="HATPase_C_sf"/>
</dbReference>
<dbReference type="InterPro" id="IPR036097">
    <property type="entry name" value="HisK_dim/P_sf"/>
</dbReference>
<feature type="coiled-coil region" evidence="6">
    <location>
        <begin position="332"/>
        <end position="366"/>
    </location>
</feature>
<proteinExistence type="predicted"/>
<feature type="transmembrane region" description="Helical" evidence="7">
    <location>
        <begin position="142"/>
        <end position="161"/>
    </location>
</feature>
<dbReference type="InterPro" id="IPR004358">
    <property type="entry name" value="Sig_transdc_His_kin-like_C"/>
</dbReference>
<keyword evidence="10" id="KW-1185">Reference proteome</keyword>
<dbReference type="AlphaFoldDB" id="A0A841HLG8"/>
<keyword evidence="7" id="KW-0812">Transmembrane</keyword>
<dbReference type="SUPFAM" id="SSF55874">
    <property type="entry name" value="ATPase domain of HSP90 chaperone/DNA topoisomerase II/histidine kinase"/>
    <property type="match status" value="1"/>
</dbReference>
<evidence type="ECO:0000256" key="2">
    <source>
        <dbReference type="ARBA" id="ARBA00012438"/>
    </source>
</evidence>
<dbReference type="InterPro" id="IPR003661">
    <property type="entry name" value="HisK_dim/P_dom"/>
</dbReference>